<evidence type="ECO:0000256" key="1">
    <source>
        <dbReference type="SAM" id="MobiDB-lite"/>
    </source>
</evidence>
<dbReference type="InParanoid" id="D7FWX9"/>
<keyword evidence="3" id="KW-1185">Reference proteome</keyword>
<feature type="compositionally biased region" description="Basic residues" evidence="1">
    <location>
        <begin position="359"/>
        <end position="370"/>
    </location>
</feature>
<dbReference type="OrthoDB" id="10405322at2759"/>
<protein>
    <submittedName>
        <fullName evidence="2">Uncharacterized protein</fullName>
    </submittedName>
</protein>
<accession>D7FWX9</accession>
<dbReference type="AlphaFoldDB" id="D7FWX9"/>
<feature type="compositionally biased region" description="Basic and acidic residues" evidence="1">
    <location>
        <begin position="436"/>
        <end position="465"/>
    </location>
</feature>
<feature type="region of interest" description="Disordered" evidence="1">
    <location>
        <begin position="584"/>
        <end position="803"/>
    </location>
</feature>
<dbReference type="EMBL" id="FN649755">
    <property type="protein sequence ID" value="CBJ32217.1"/>
    <property type="molecule type" value="Genomic_DNA"/>
</dbReference>
<reference evidence="2 3" key="1">
    <citation type="journal article" date="2010" name="Nature">
        <title>The Ectocarpus genome and the independent evolution of multicellularity in brown algae.</title>
        <authorList>
            <person name="Cock J.M."/>
            <person name="Sterck L."/>
            <person name="Rouze P."/>
            <person name="Scornet D."/>
            <person name="Allen A.E."/>
            <person name="Amoutzias G."/>
            <person name="Anthouard V."/>
            <person name="Artiguenave F."/>
            <person name="Aury J.M."/>
            <person name="Badger J.H."/>
            <person name="Beszteri B."/>
            <person name="Billiau K."/>
            <person name="Bonnet E."/>
            <person name="Bothwell J.H."/>
            <person name="Bowler C."/>
            <person name="Boyen C."/>
            <person name="Brownlee C."/>
            <person name="Carrano C.J."/>
            <person name="Charrier B."/>
            <person name="Cho G.Y."/>
            <person name="Coelho S.M."/>
            <person name="Collen J."/>
            <person name="Corre E."/>
            <person name="Da Silva C."/>
            <person name="Delage L."/>
            <person name="Delaroque N."/>
            <person name="Dittami S.M."/>
            <person name="Doulbeau S."/>
            <person name="Elias M."/>
            <person name="Farnham G."/>
            <person name="Gachon C.M."/>
            <person name="Gschloessl B."/>
            <person name="Heesch S."/>
            <person name="Jabbari K."/>
            <person name="Jubin C."/>
            <person name="Kawai H."/>
            <person name="Kimura K."/>
            <person name="Kloareg B."/>
            <person name="Kupper F.C."/>
            <person name="Lang D."/>
            <person name="Le Bail A."/>
            <person name="Leblanc C."/>
            <person name="Lerouge P."/>
            <person name="Lohr M."/>
            <person name="Lopez P.J."/>
            <person name="Martens C."/>
            <person name="Maumus F."/>
            <person name="Michel G."/>
            <person name="Miranda-Saavedra D."/>
            <person name="Morales J."/>
            <person name="Moreau H."/>
            <person name="Motomura T."/>
            <person name="Nagasato C."/>
            <person name="Napoli C.A."/>
            <person name="Nelson D.R."/>
            <person name="Nyvall-Collen P."/>
            <person name="Peters A.F."/>
            <person name="Pommier C."/>
            <person name="Potin P."/>
            <person name="Poulain J."/>
            <person name="Quesneville H."/>
            <person name="Read B."/>
            <person name="Rensing S.A."/>
            <person name="Ritter A."/>
            <person name="Rousvoal S."/>
            <person name="Samanta M."/>
            <person name="Samson G."/>
            <person name="Schroeder D.C."/>
            <person name="Segurens B."/>
            <person name="Strittmatter M."/>
            <person name="Tonon T."/>
            <person name="Tregear J.W."/>
            <person name="Valentin K."/>
            <person name="von Dassow P."/>
            <person name="Yamagishi T."/>
            <person name="Van de Peer Y."/>
            <person name="Wincker P."/>
        </authorList>
    </citation>
    <scope>NUCLEOTIDE SEQUENCE [LARGE SCALE GENOMIC DNA]</scope>
    <source>
        <strain evidence="3">Ec32 / CCAP1310/4</strain>
    </source>
</reference>
<sequence length="803" mass="86573">MLDFVLHPSSPDTSGIPVEDERLQKVTEWVSKQEDPIDGELLPDASQTAKELLTKGLFKDKFTAALLNGIEPEDGGGVGTPFESESNGDCLLNSVAAFFAKEGGRGVRSAVKTMAVKLRLSVVLYGLKYMEIFLLEQDDHFGAWYNYTSDVRERLEKNGWHVVPDVDNNWHVGSSNCAWLMFLAQLRSIAKPGAWLHQFVFPILATVVQSPLRLFLPLNTLNNAQGGPWKHTLFLPAWETGRRPTLHVAMTMGYSSSYLPPFDNATGYLEYVENQLPELNHFVTVSGDTAIVAKDLALTKFRTLKSKAKEAVTASKRQVHDAMLGPKLNELTADEEEDVHRRLTDAHTRAESHFERMRREKKHSGKRPPLPRRPASATSNKKTGAPVTWTEARTARARKRSPRTNKSRKDAKAGVDSANGQKEEGKQGKGRGGKKKGGDGGKSGSKEDEKARVDPANGREAEGKQGKGRGGKKKGGDGGKSGGKGDATAGVNSANGQEAEGKQGNGFDGSTAPKGCLDIVLGTRLHNGRWNVKQPGYGTVMKVNMGVDQNEVESYDVLMDDAESIVTMVARYVEVDVKYARTHVASGKGSPAGERGRSDNELVSPENSSKEEEDTQIPVATNNGGTCTGEGVDRGGLQDGGDKSRKNEQDDKLCGTRGMVSVKKEGGQSRKNGDKGKNKGNSDEESDSSIDVEMGSDKKGGQRSKAGVGGRYKDTGDDEESDSSTDAEIQSDNKGRQGSKAGAGGRSRGKSDDEGSGSGSDGGNDSGSEYSEGSGDGSDSDNSDASQEMRERGQKQRKRNRRR</sequence>
<feature type="compositionally biased region" description="Gly residues" evidence="1">
    <location>
        <begin position="756"/>
        <end position="765"/>
    </location>
</feature>
<feature type="compositionally biased region" description="Acidic residues" evidence="1">
    <location>
        <begin position="716"/>
        <end position="725"/>
    </location>
</feature>
<dbReference type="Proteomes" id="UP000002630">
    <property type="component" value="Linkage Group LG30"/>
</dbReference>
<dbReference type="EMBL" id="FN648507">
    <property type="protein sequence ID" value="CBJ32217.1"/>
    <property type="molecule type" value="Genomic_DNA"/>
</dbReference>
<evidence type="ECO:0000313" key="2">
    <source>
        <dbReference type="EMBL" id="CBJ32217.1"/>
    </source>
</evidence>
<feature type="compositionally biased region" description="Basic and acidic residues" evidence="1">
    <location>
        <begin position="640"/>
        <end position="654"/>
    </location>
</feature>
<feature type="compositionally biased region" description="Basic and acidic residues" evidence="1">
    <location>
        <begin position="338"/>
        <end position="358"/>
    </location>
</feature>
<feature type="compositionally biased region" description="Basic residues" evidence="1">
    <location>
        <begin position="395"/>
        <end position="406"/>
    </location>
</feature>
<gene>
    <name evidence="2" type="ORF">Esi_0318_0016</name>
</gene>
<evidence type="ECO:0000313" key="3">
    <source>
        <dbReference type="Proteomes" id="UP000002630"/>
    </source>
</evidence>
<name>D7FWX9_ECTSI</name>
<feature type="compositionally biased region" description="Basic and acidic residues" evidence="1">
    <location>
        <begin position="662"/>
        <end position="682"/>
    </location>
</feature>
<proteinExistence type="predicted"/>
<feature type="region of interest" description="Disordered" evidence="1">
    <location>
        <begin position="327"/>
        <end position="512"/>
    </location>
</feature>
<organism evidence="2 3">
    <name type="scientific">Ectocarpus siliculosus</name>
    <name type="common">Brown alga</name>
    <name type="synonym">Conferva siliculosa</name>
    <dbReference type="NCBI Taxonomy" id="2880"/>
    <lineage>
        <taxon>Eukaryota</taxon>
        <taxon>Sar</taxon>
        <taxon>Stramenopiles</taxon>
        <taxon>Ochrophyta</taxon>
        <taxon>PX clade</taxon>
        <taxon>Phaeophyceae</taxon>
        <taxon>Ectocarpales</taxon>
        <taxon>Ectocarpaceae</taxon>
        <taxon>Ectocarpus</taxon>
    </lineage>
</organism>